<comment type="caution">
    <text evidence="1">The sequence shown here is derived from an EMBL/GenBank/DDBJ whole genome shotgun (WGS) entry which is preliminary data.</text>
</comment>
<sequence>MYGYNDRKKRLEYYNDLDPGSGGHRYYLFEDYPHEIVYTTEKINPDILRMIKSDGNLQKYEFKVSGFNQAKHEFEMTVKKYWSYFRYAMRI</sequence>
<organism evidence="1 2">
    <name type="scientific">Thermosinus carboxydivorans Nor1</name>
    <dbReference type="NCBI Taxonomy" id="401526"/>
    <lineage>
        <taxon>Bacteria</taxon>
        <taxon>Bacillati</taxon>
        <taxon>Bacillota</taxon>
        <taxon>Negativicutes</taxon>
        <taxon>Selenomonadales</taxon>
        <taxon>Sporomusaceae</taxon>
        <taxon>Thermosinus</taxon>
    </lineage>
</organism>
<protein>
    <submittedName>
        <fullName evidence="1">Uncharacterized protein</fullName>
    </submittedName>
</protein>
<evidence type="ECO:0000313" key="2">
    <source>
        <dbReference type="Proteomes" id="UP000005139"/>
    </source>
</evidence>
<dbReference type="RefSeq" id="WP_007288255.1">
    <property type="nucleotide sequence ID" value="NZ_AAWL01000001.1"/>
</dbReference>
<reference evidence="1 2" key="1">
    <citation type="submission" date="2007-01" db="EMBL/GenBank/DDBJ databases">
        <title>Annotation of the draft genome assembly of Thermosinus carboxydivorans Nor1.</title>
        <authorList>
            <consortium name="US DOE Joint Genome Institute (JGI-ORNL)"/>
            <person name="Larimer F."/>
            <person name="Land M."/>
            <person name="Hauser L."/>
        </authorList>
    </citation>
    <scope>NUCLEOTIDE SEQUENCE [LARGE SCALE GENOMIC DNA]</scope>
    <source>
        <strain evidence="1 2">Nor1</strain>
    </source>
</reference>
<gene>
    <name evidence="1" type="ORF">TcarDRAFT_2738</name>
</gene>
<dbReference type="EMBL" id="AAWL01000001">
    <property type="protein sequence ID" value="EAX49049.1"/>
    <property type="molecule type" value="Genomic_DNA"/>
</dbReference>
<keyword evidence="2" id="KW-1185">Reference proteome</keyword>
<reference evidence="1 2" key="2">
    <citation type="submission" date="2007-01" db="EMBL/GenBank/DDBJ databases">
        <title>Sequencing of the draft genome and assembly of Thermosinus carboxydivorans Nor1.</title>
        <authorList>
            <consortium name="US DOE Joint Genome Institute (JGI-PGF)"/>
            <person name="Copeland A."/>
            <person name="Lucas S."/>
            <person name="Lapidus A."/>
            <person name="Barry K."/>
            <person name="Glavina del Rio T."/>
            <person name="Dalin E."/>
            <person name="Tice H."/>
            <person name="Bruce D."/>
            <person name="Pitluck S."/>
            <person name="Richardson P."/>
        </authorList>
    </citation>
    <scope>NUCLEOTIDE SEQUENCE [LARGE SCALE GENOMIC DNA]</scope>
    <source>
        <strain evidence="1 2">Nor1</strain>
    </source>
</reference>
<dbReference type="Proteomes" id="UP000005139">
    <property type="component" value="Unassembled WGS sequence"/>
</dbReference>
<evidence type="ECO:0000313" key="1">
    <source>
        <dbReference type="EMBL" id="EAX49049.1"/>
    </source>
</evidence>
<name>A1HMD7_9FIRM</name>
<dbReference type="AlphaFoldDB" id="A1HMD7"/>
<accession>A1HMD7</accession>
<proteinExistence type="predicted"/>